<evidence type="ECO:0000256" key="1">
    <source>
        <dbReference type="SAM" id="Phobius"/>
    </source>
</evidence>
<dbReference type="PATRIC" id="fig|104336.4.peg.1462"/>
<dbReference type="EMBL" id="JYIU01000039">
    <property type="protein sequence ID" value="KJL22309.1"/>
    <property type="molecule type" value="Genomic_DNA"/>
</dbReference>
<keyword evidence="1" id="KW-0472">Membrane</keyword>
<keyword evidence="1" id="KW-1133">Transmembrane helix</keyword>
<organism evidence="2 3">
    <name type="scientific">Microbacterium foliorum</name>
    <dbReference type="NCBI Taxonomy" id="104336"/>
    <lineage>
        <taxon>Bacteria</taxon>
        <taxon>Bacillati</taxon>
        <taxon>Actinomycetota</taxon>
        <taxon>Actinomycetes</taxon>
        <taxon>Micrococcales</taxon>
        <taxon>Microbacteriaceae</taxon>
        <taxon>Microbacterium</taxon>
    </lineage>
</organism>
<evidence type="ECO:0000313" key="2">
    <source>
        <dbReference type="EMBL" id="KJL22309.1"/>
    </source>
</evidence>
<gene>
    <name evidence="2" type="ORF">RN50_01427</name>
</gene>
<evidence type="ECO:0000313" key="3">
    <source>
        <dbReference type="Proteomes" id="UP000033572"/>
    </source>
</evidence>
<feature type="transmembrane region" description="Helical" evidence="1">
    <location>
        <begin position="31"/>
        <end position="52"/>
    </location>
</feature>
<accession>A0A0F0KPD6</accession>
<protein>
    <submittedName>
        <fullName evidence="2">Uncharacterized protein</fullName>
    </submittedName>
</protein>
<dbReference type="Proteomes" id="UP000033572">
    <property type="component" value="Unassembled WGS sequence"/>
</dbReference>
<keyword evidence="1" id="KW-0812">Transmembrane</keyword>
<keyword evidence="3" id="KW-1185">Reference proteome</keyword>
<name>A0A0F0KPD6_9MICO</name>
<reference evidence="2 3" key="1">
    <citation type="submission" date="2015-02" db="EMBL/GenBank/DDBJ databases">
        <title>Draft genome sequences of ten Microbacterium spp. with emphasis on heavy metal contaminated environments.</title>
        <authorList>
            <person name="Corretto E."/>
        </authorList>
    </citation>
    <scope>NUCLEOTIDE SEQUENCE [LARGE SCALE GENOMIC DNA]</scope>
    <source>
        <strain evidence="2 3">DSM 12966</strain>
    </source>
</reference>
<comment type="caution">
    <text evidence="2">The sequence shown here is derived from an EMBL/GenBank/DDBJ whole genome shotgun (WGS) entry which is preliminary data.</text>
</comment>
<proteinExistence type="predicted"/>
<dbReference type="AlphaFoldDB" id="A0A0F0KPD6"/>
<sequence length="123" mass="13187">MDITTMEVTRSAPNTLWARHARASERTAKRVSVAGVVAALVMGLMIPIGVAAPAQAAGKATCSSFGWSYGRIIGSCSNKKFQVMYQCWPSKQWHYKSLGGPTGLSFNFDACGVSWVTDAQAII</sequence>
<dbReference type="KEGG" id="mfol:DXT68_13115"/>